<evidence type="ECO:0000256" key="7">
    <source>
        <dbReference type="ARBA" id="ARBA00022723"/>
    </source>
</evidence>
<dbReference type="GO" id="GO:0005506">
    <property type="term" value="F:iron ion binding"/>
    <property type="evidence" value="ECO:0007669"/>
    <property type="project" value="InterPro"/>
</dbReference>
<evidence type="ECO:0000313" key="19">
    <source>
        <dbReference type="Ensembl" id="ENSECRP00000026283.1"/>
    </source>
</evidence>
<dbReference type="GO" id="GO:0005789">
    <property type="term" value="C:endoplasmic reticulum membrane"/>
    <property type="evidence" value="ECO:0007669"/>
    <property type="project" value="UniProtKB-SubCell"/>
</dbReference>
<dbReference type="Proteomes" id="UP000694620">
    <property type="component" value="Unassembled WGS sequence"/>
</dbReference>
<keyword evidence="20" id="KW-1185">Reference proteome</keyword>
<dbReference type="PANTHER" id="PTHR24302">
    <property type="entry name" value="CYTOCHROME P450 FAMILY 3"/>
    <property type="match status" value="1"/>
</dbReference>
<keyword evidence="7 16" id="KW-0479">Metal-binding</keyword>
<dbReference type="InterPro" id="IPR001128">
    <property type="entry name" value="Cyt_P450"/>
</dbReference>
<evidence type="ECO:0000256" key="10">
    <source>
        <dbReference type="ARBA" id="ARBA00023002"/>
    </source>
</evidence>
<evidence type="ECO:0000256" key="2">
    <source>
        <dbReference type="ARBA" id="ARBA00004174"/>
    </source>
</evidence>
<dbReference type="Gene3D" id="1.10.630.10">
    <property type="entry name" value="Cytochrome P450"/>
    <property type="match status" value="1"/>
</dbReference>
<dbReference type="SUPFAM" id="SSF48264">
    <property type="entry name" value="Cytochrome P450"/>
    <property type="match status" value="1"/>
</dbReference>
<evidence type="ECO:0000256" key="18">
    <source>
        <dbReference type="SAM" id="Phobius"/>
    </source>
</evidence>
<dbReference type="FunFam" id="1.10.630.10:FF:000003">
    <property type="entry name" value="cytochrome P450 3A12-like isoform X2"/>
    <property type="match status" value="2"/>
</dbReference>
<keyword evidence="10 17" id="KW-0560">Oxidoreductase</keyword>
<feature type="binding site" description="axial binding residue" evidence="16">
    <location>
        <position position="413"/>
    </location>
    <ligand>
        <name>heme</name>
        <dbReference type="ChEBI" id="CHEBI:30413"/>
    </ligand>
    <ligandPart>
        <name>Fe</name>
        <dbReference type="ChEBI" id="CHEBI:18248"/>
    </ligandPart>
</feature>
<dbReference type="Ensembl" id="ENSECRT00000026829.1">
    <property type="protein sequence ID" value="ENSECRP00000026283.1"/>
    <property type="gene ID" value="ENSECRG00000017736.1"/>
</dbReference>
<comment type="similarity">
    <text evidence="4 17">Belongs to the cytochrome P450 family.</text>
</comment>
<reference evidence="19" key="2">
    <citation type="submission" date="2025-09" db="UniProtKB">
        <authorList>
            <consortium name="Ensembl"/>
        </authorList>
    </citation>
    <scope>IDENTIFICATION</scope>
</reference>
<dbReference type="PRINTS" id="PR00463">
    <property type="entry name" value="EP450I"/>
</dbReference>
<keyword evidence="9" id="KW-0492">Microsome</keyword>
<evidence type="ECO:0000256" key="1">
    <source>
        <dbReference type="ARBA" id="ARBA00001971"/>
    </source>
</evidence>
<evidence type="ECO:0000313" key="20">
    <source>
        <dbReference type="Proteomes" id="UP000694620"/>
    </source>
</evidence>
<evidence type="ECO:0000256" key="12">
    <source>
        <dbReference type="ARBA" id="ARBA00023033"/>
    </source>
</evidence>
<evidence type="ECO:0000256" key="16">
    <source>
        <dbReference type="PIRSR" id="PIRSR602401-1"/>
    </source>
</evidence>
<proteinExistence type="inferred from homology"/>
<sequence length="468" mass="53289">SAIRLFLSVLLYSIWPYRFFKKLGIPGPTPLPFIGTVHHYRKGFFKYDIECFKKYGRVWGIYDGRAPVLAVTDTAIIKTVLVKECYSLFTNRRNFQINGPLNDAITVAEDDQWRRIRGVLSPAFTSGRLKEIFPIVKHYGENLVKNAEKASKESKPVSMKDFFGAYSLDVMASCSFSVDVDSVNNPDDPFVTNIKKMLKFSFFNPFLLLIILFPVVIPLLAKLNFTFFPKSTMEFFYESLKRIKADRKKGCRFLIFLLTGLTDHEILTQAFIFIAGGYDTTGSGIAFLALNLAAHPEVMRKVQEEIDLVLPNKAPVTYDALMEMEYLEMAINESLRLYPPGGRLERVCKKTVEINGVTIPKGTVVMIPAFALHSDPEYWPEPDKYKPERFSKEMKETMDPYAFLPFGAGPRNCVGMRFAVLLVKMAVVQLLQKFDFVLPKETQVRAVPFSSDITVDLDLRQTIICIQT</sequence>
<dbReference type="GO" id="GO:0008395">
    <property type="term" value="F:steroid hydroxylase activity"/>
    <property type="evidence" value="ECO:0007669"/>
    <property type="project" value="TreeGrafter"/>
</dbReference>
<evidence type="ECO:0000256" key="14">
    <source>
        <dbReference type="ARBA" id="ARBA00043906"/>
    </source>
</evidence>
<dbReference type="InterPro" id="IPR002401">
    <property type="entry name" value="Cyt_P450_E_grp-I"/>
</dbReference>
<evidence type="ECO:0000256" key="9">
    <source>
        <dbReference type="ARBA" id="ARBA00022848"/>
    </source>
</evidence>
<evidence type="ECO:0000256" key="5">
    <source>
        <dbReference type="ARBA" id="ARBA00012109"/>
    </source>
</evidence>
<dbReference type="Pfam" id="PF00067">
    <property type="entry name" value="p450"/>
    <property type="match status" value="1"/>
</dbReference>
<accession>A0A8C4T312</accession>
<keyword evidence="8" id="KW-0256">Endoplasmic reticulum</keyword>
<evidence type="ECO:0000256" key="17">
    <source>
        <dbReference type="RuleBase" id="RU000461"/>
    </source>
</evidence>
<evidence type="ECO:0000256" key="3">
    <source>
        <dbReference type="ARBA" id="ARBA00004406"/>
    </source>
</evidence>
<dbReference type="PANTHER" id="PTHR24302:SF15">
    <property type="entry name" value="FATTY-ACID PEROXYGENASE"/>
    <property type="match status" value="1"/>
</dbReference>
<name>A0A8C4T312_ERPCA</name>
<evidence type="ECO:0000256" key="6">
    <source>
        <dbReference type="ARBA" id="ARBA00022617"/>
    </source>
</evidence>
<dbReference type="GeneTree" id="ENSGT00950000182958"/>
<evidence type="ECO:0000256" key="13">
    <source>
        <dbReference type="ARBA" id="ARBA00023136"/>
    </source>
</evidence>
<comment type="catalytic activity">
    <reaction evidence="15">
        <text>an organic molecule + reduced [NADPH--hemoprotein reductase] + O2 = an alcohol + oxidized [NADPH--hemoprotein reductase] + H2O + H(+)</text>
        <dbReference type="Rhea" id="RHEA:17149"/>
        <dbReference type="Rhea" id="RHEA-COMP:11964"/>
        <dbReference type="Rhea" id="RHEA-COMP:11965"/>
        <dbReference type="ChEBI" id="CHEBI:15377"/>
        <dbReference type="ChEBI" id="CHEBI:15378"/>
        <dbReference type="ChEBI" id="CHEBI:15379"/>
        <dbReference type="ChEBI" id="CHEBI:30879"/>
        <dbReference type="ChEBI" id="CHEBI:57618"/>
        <dbReference type="ChEBI" id="CHEBI:58210"/>
        <dbReference type="ChEBI" id="CHEBI:142491"/>
        <dbReference type="EC" id="1.14.14.1"/>
    </reaction>
</comment>
<reference evidence="19" key="1">
    <citation type="submission" date="2025-08" db="UniProtKB">
        <authorList>
            <consortium name="Ensembl"/>
        </authorList>
    </citation>
    <scope>IDENTIFICATION</scope>
</reference>
<dbReference type="AlphaFoldDB" id="A0A8C4T312"/>
<dbReference type="GO" id="GO:0016712">
    <property type="term" value="F:oxidoreductase activity, acting on paired donors, with incorporation or reduction of molecular oxygen, reduced flavin or flavoprotein as one donor, and incorporation of one atom of oxygen"/>
    <property type="evidence" value="ECO:0007669"/>
    <property type="project" value="UniProtKB-EC"/>
</dbReference>
<keyword evidence="18" id="KW-1133">Transmembrane helix</keyword>
<organism evidence="19 20">
    <name type="scientific">Erpetoichthys calabaricus</name>
    <name type="common">Rope fish</name>
    <name type="synonym">Calamoichthys calabaricus</name>
    <dbReference type="NCBI Taxonomy" id="27687"/>
    <lineage>
        <taxon>Eukaryota</taxon>
        <taxon>Metazoa</taxon>
        <taxon>Chordata</taxon>
        <taxon>Craniata</taxon>
        <taxon>Vertebrata</taxon>
        <taxon>Euteleostomi</taxon>
        <taxon>Actinopterygii</taxon>
        <taxon>Polypteriformes</taxon>
        <taxon>Polypteridae</taxon>
        <taxon>Erpetoichthys</taxon>
    </lineage>
</organism>
<dbReference type="PROSITE" id="PS00086">
    <property type="entry name" value="CYTOCHROME_P450"/>
    <property type="match status" value="1"/>
</dbReference>
<dbReference type="InterPro" id="IPR036396">
    <property type="entry name" value="Cyt_P450_sf"/>
</dbReference>
<dbReference type="EC" id="1.14.14.1" evidence="5"/>
<comment type="subcellular location">
    <subcellularLocation>
        <location evidence="3">Endoplasmic reticulum membrane</location>
        <topology evidence="3">Peripheral membrane protein</topology>
    </subcellularLocation>
    <subcellularLocation>
        <location evidence="2">Microsome membrane</location>
        <topology evidence="2">Peripheral membrane protein</topology>
    </subcellularLocation>
</comment>
<comment type="cofactor">
    <cofactor evidence="1 16">
        <name>heme</name>
        <dbReference type="ChEBI" id="CHEBI:30413"/>
    </cofactor>
</comment>
<feature type="transmembrane region" description="Helical" evidence="18">
    <location>
        <begin position="202"/>
        <end position="221"/>
    </location>
</feature>
<dbReference type="PRINTS" id="PR00385">
    <property type="entry name" value="P450"/>
</dbReference>
<evidence type="ECO:0000256" key="15">
    <source>
        <dbReference type="ARBA" id="ARBA00047827"/>
    </source>
</evidence>
<dbReference type="InterPro" id="IPR050705">
    <property type="entry name" value="Cytochrome_P450_3A"/>
</dbReference>
<dbReference type="InterPro" id="IPR017972">
    <property type="entry name" value="Cyt_P450_CS"/>
</dbReference>
<comment type="function">
    <text evidence="14">Cytochromes P450 are a group of heme-thiolate monooxygenases. They oxidize a variety of structurally unrelated compounds, including steroids, fatty acids, and xenobiotics.</text>
</comment>
<keyword evidence="6 16" id="KW-0349">Heme</keyword>
<dbReference type="GO" id="GO:0020037">
    <property type="term" value="F:heme binding"/>
    <property type="evidence" value="ECO:0007669"/>
    <property type="project" value="InterPro"/>
</dbReference>
<evidence type="ECO:0000256" key="4">
    <source>
        <dbReference type="ARBA" id="ARBA00010617"/>
    </source>
</evidence>
<keyword evidence="11 16" id="KW-0408">Iron</keyword>
<gene>
    <name evidence="19" type="primary">LOC114642102</name>
</gene>
<protein>
    <recommendedName>
        <fullName evidence="5">unspecific monooxygenase</fullName>
        <ecNumber evidence="5">1.14.14.1</ecNumber>
    </recommendedName>
</protein>
<keyword evidence="12 17" id="KW-0503">Monooxygenase</keyword>
<evidence type="ECO:0000256" key="11">
    <source>
        <dbReference type="ARBA" id="ARBA00023004"/>
    </source>
</evidence>
<keyword evidence="13 18" id="KW-0472">Membrane</keyword>
<keyword evidence="18" id="KW-0812">Transmembrane</keyword>
<evidence type="ECO:0000256" key="8">
    <source>
        <dbReference type="ARBA" id="ARBA00022824"/>
    </source>
</evidence>